<dbReference type="Proteomes" id="UP000037600">
    <property type="component" value="Unassembled WGS sequence"/>
</dbReference>
<evidence type="ECO:0000259" key="7">
    <source>
        <dbReference type="Pfam" id="PF02706"/>
    </source>
</evidence>
<protein>
    <submittedName>
        <fullName evidence="9">Lipopolysaccharide biosynthesis protein</fullName>
    </submittedName>
</protein>
<dbReference type="PANTHER" id="PTHR32309:SF13">
    <property type="entry name" value="FERRIC ENTEROBACTIN TRANSPORT PROTEIN FEPE"/>
    <property type="match status" value="1"/>
</dbReference>
<dbReference type="STRING" id="1513271.XM47_12785"/>
<evidence type="ECO:0000256" key="5">
    <source>
        <dbReference type="ARBA" id="ARBA00023136"/>
    </source>
</evidence>
<feature type="domain" description="Polysaccharide chain length determinant N-terminal" evidence="7">
    <location>
        <begin position="16"/>
        <end position="118"/>
    </location>
</feature>
<dbReference type="OrthoDB" id="9775724at2"/>
<keyword evidence="3 6" id="KW-0812">Transmembrane</keyword>
<sequence>MANGIDSDFAYQSADDEIDLRELWSIIWAGRIKIIAITAIFAIASVIYALSLPNMYKSEMILAPAQTDNKGGMGALAAQYGGLAAMAGINLGGGDNSRIDQAVELMKSWPFLEAFWQQHNLKPQIMAVKGWDKKNNRLIYDTDIYNPETKAWAMEVDEGEEPEPTSYETYKELSKMLSISHDAKSGMLTIAIEHYSPPIAFKWVGLLKEEINSFYQQQDMQEAHKNINYLKAKIAETNITEMQSVFYNMIESQTKTLMLAEVSEQYLIKTIVPAKVPEKKSKPKRALFCVLGVMLGGMFSIAFVLVRHFVKNIE</sequence>
<feature type="domain" description="Tyrosine-protein kinase G-rich" evidence="8">
    <location>
        <begin position="243"/>
        <end position="308"/>
    </location>
</feature>
<name>A0A0J8GVU1_9ALTE</name>
<dbReference type="PANTHER" id="PTHR32309">
    <property type="entry name" value="TYROSINE-PROTEIN KINASE"/>
    <property type="match status" value="1"/>
</dbReference>
<dbReference type="GO" id="GO:0005886">
    <property type="term" value="C:plasma membrane"/>
    <property type="evidence" value="ECO:0007669"/>
    <property type="project" value="UniProtKB-SubCell"/>
</dbReference>
<dbReference type="EMBL" id="LAZL01000021">
    <property type="protein sequence ID" value="KMT64793.1"/>
    <property type="molecule type" value="Genomic_DNA"/>
</dbReference>
<evidence type="ECO:0000256" key="1">
    <source>
        <dbReference type="ARBA" id="ARBA00004651"/>
    </source>
</evidence>
<evidence type="ECO:0000256" key="4">
    <source>
        <dbReference type="ARBA" id="ARBA00022989"/>
    </source>
</evidence>
<comment type="caution">
    <text evidence="9">The sequence shown here is derived from an EMBL/GenBank/DDBJ whole genome shotgun (WGS) entry which is preliminary data.</text>
</comment>
<evidence type="ECO:0000313" key="9">
    <source>
        <dbReference type="EMBL" id="KMT64793.1"/>
    </source>
</evidence>
<dbReference type="InterPro" id="IPR003856">
    <property type="entry name" value="LPS_length_determ_N"/>
</dbReference>
<proteinExistence type="predicted"/>
<dbReference type="InterPro" id="IPR032807">
    <property type="entry name" value="GNVR"/>
</dbReference>
<feature type="transmembrane region" description="Helical" evidence="6">
    <location>
        <begin position="286"/>
        <end position="310"/>
    </location>
</feature>
<evidence type="ECO:0000259" key="8">
    <source>
        <dbReference type="Pfam" id="PF13807"/>
    </source>
</evidence>
<organism evidence="9 10">
    <name type="scientific">Catenovulum maritimum</name>
    <dbReference type="NCBI Taxonomy" id="1513271"/>
    <lineage>
        <taxon>Bacteria</taxon>
        <taxon>Pseudomonadati</taxon>
        <taxon>Pseudomonadota</taxon>
        <taxon>Gammaproteobacteria</taxon>
        <taxon>Alteromonadales</taxon>
        <taxon>Alteromonadaceae</taxon>
        <taxon>Catenovulum</taxon>
    </lineage>
</organism>
<keyword evidence="2" id="KW-1003">Cell membrane</keyword>
<keyword evidence="5 6" id="KW-0472">Membrane</keyword>
<evidence type="ECO:0000256" key="2">
    <source>
        <dbReference type="ARBA" id="ARBA00022475"/>
    </source>
</evidence>
<dbReference type="AlphaFoldDB" id="A0A0J8GVU1"/>
<reference evidence="9 10" key="1">
    <citation type="submission" date="2015-04" db="EMBL/GenBank/DDBJ databases">
        <title>Draft Genome Sequence of the Novel Agar-Digesting Marine Bacterium Q1.</title>
        <authorList>
            <person name="Li Y."/>
            <person name="Li D."/>
            <person name="Chen G."/>
            <person name="Du Z."/>
        </authorList>
    </citation>
    <scope>NUCLEOTIDE SEQUENCE [LARGE SCALE GENOMIC DNA]</scope>
    <source>
        <strain evidence="9 10">Q1</strain>
    </source>
</reference>
<keyword evidence="4 6" id="KW-1133">Transmembrane helix</keyword>
<evidence type="ECO:0000256" key="3">
    <source>
        <dbReference type="ARBA" id="ARBA00022692"/>
    </source>
</evidence>
<dbReference type="InterPro" id="IPR050445">
    <property type="entry name" value="Bact_polysacc_biosynth/exp"/>
</dbReference>
<accession>A0A0J8GVU1</accession>
<evidence type="ECO:0000256" key="6">
    <source>
        <dbReference type="SAM" id="Phobius"/>
    </source>
</evidence>
<gene>
    <name evidence="9" type="ORF">XM47_12785</name>
</gene>
<feature type="transmembrane region" description="Helical" evidence="6">
    <location>
        <begin position="26"/>
        <end position="50"/>
    </location>
</feature>
<comment type="subcellular location">
    <subcellularLocation>
        <location evidence="1">Cell membrane</location>
        <topology evidence="1">Multi-pass membrane protein</topology>
    </subcellularLocation>
</comment>
<evidence type="ECO:0000313" key="10">
    <source>
        <dbReference type="Proteomes" id="UP000037600"/>
    </source>
</evidence>
<dbReference type="GO" id="GO:0004713">
    <property type="term" value="F:protein tyrosine kinase activity"/>
    <property type="evidence" value="ECO:0007669"/>
    <property type="project" value="TreeGrafter"/>
</dbReference>
<dbReference type="Pfam" id="PF02706">
    <property type="entry name" value="Wzz"/>
    <property type="match status" value="1"/>
</dbReference>
<keyword evidence="10" id="KW-1185">Reference proteome</keyword>
<dbReference type="Pfam" id="PF13807">
    <property type="entry name" value="GNVR"/>
    <property type="match status" value="1"/>
</dbReference>